<dbReference type="Proteomes" id="UP000030746">
    <property type="component" value="Unassembled WGS sequence"/>
</dbReference>
<dbReference type="HOGENOM" id="CLU_033777_0_0_1"/>
<dbReference type="GO" id="GO:0008285">
    <property type="term" value="P:negative regulation of cell population proliferation"/>
    <property type="evidence" value="ECO:0007669"/>
    <property type="project" value="InterPro"/>
</dbReference>
<gene>
    <name evidence="3" type="ORF">LOTGIDRAFT_238689</name>
</gene>
<feature type="region of interest" description="Disordered" evidence="1">
    <location>
        <begin position="1"/>
        <end position="24"/>
    </location>
</feature>
<evidence type="ECO:0000313" key="4">
    <source>
        <dbReference type="Proteomes" id="UP000030746"/>
    </source>
</evidence>
<proteinExistence type="predicted"/>
<accession>V4AXV8</accession>
<name>V4AXV8_LOTGI</name>
<evidence type="ECO:0000259" key="2">
    <source>
        <dbReference type="Pfam" id="PF23277"/>
    </source>
</evidence>
<organism evidence="3 4">
    <name type="scientific">Lottia gigantea</name>
    <name type="common">Giant owl limpet</name>
    <dbReference type="NCBI Taxonomy" id="225164"/>
    <lineage>
        <taxon>Eukaryota</taxon>
        <taxon>Metazoa</taxon>
        <taxon>Spiralia</taxon>
        <taxon>Lophotrochozoa</taxon>
        <taxon>Mollusca</taxon>
        <taxon>Gastropoda</taxon>
        <taxon>Patellogastropoda</taxon>
        <taxon>Lottioidea</taxon>
        <taxon>Lottiidae</taxon>
        <taxon>Lottia</taxon>
    </lineage>
</organism>
<evidence type="ECO:0000256" key="1">
    <source>
        <dbReference type="SAM" id="MobiDB-lite"/>
    </source>
</evidence>
<dbReference type="PANTHER" id="PTHR46348">
    <property type="entry name" value="DELETED IN LUNG AND ESOPHAGEAL CANCER PROTEIN 1"/>
    <property type="match status" value="1"/>
</dbReference>
<dbReference type="GO" id="GO:0005929">
    <property type="term" value="C:cilium"/>
    <property type="evidence" value="ECO:0007669"/>
    <property type="project" value="TreeGrafter"/>
</dbReference>
<dbReference type="OrthoDB" id="2115465at2759"/>
<dbReference type="PANTHER" id="PTHR46348:SF1">
    <property type="entry name" value="DELETED IN LUNG AND ESOPHAGEAL CANCER PROTEIN 1"/>
    <property type="match status" value="1"/>
</dbReference>
<dbReference type="KEGG" id="lgi:LOTGIDRAFT_238689"/>
<sequence>MKTQITPKGDEPSMYLQRPSTGKSQDVRHILTQTFRDLYTRDTVRPETVKNLQVTKGSDDPYHERYVESLQKVYEEWQKRMDEAAMLERHIMQAQARATSSDERELNHTLTSCDNYTELGLPPGQSNFRSCIDTELLKSYGLITPEDYSLKELDSIPAPQIPKTPSYARQTLTSDKHTYRNEGREETPLFIPPVQLMSDFTESSFITEDYNIETYTELEQFDEYYQSGNWKLQLNTEQRDQDRQDLAMMNAKVNYLRNPRYIPPSAPPGCRLLTKQFKKKPKEICIQEKIEDLKPSSPSVIFIASPPVVSFKQYKVGPVYEIQLELKNVSTVLRQCRILPPKTSFFSVGLGQFPGEHGLVAPGMSCKYAVRFIPDSLRDYRDEIVVQTQSSTPLIIPLEGRREPPQLTLPSVWDIGYSLVGGYEITQLVVKNEGGDGRFCIMPRTSWPAVSFKVN</sequence>
<dbReference type="OMA" id="APGMCCK"/>
<evidence type="ECO:0000313" key="3">
    <source>
        <dbReference type="EMBL" id="ESO99860.1"/>
    </source>
</evidence>
<dbReference type="Gene3D" id="2.60.40.10">
    <property type="entry name" value="Immunoglobulins"/>
    <property type="match status" value="1"/>
</dbReference>
<dbReference type="AlphaFoldDB" id="V4AXV8"/>
<dbReference type="EMBL" id="KB200870">
    <property type="protein sequence ID" value="ESO99860.1"/>
    <property type="molecule type" value="Genomic_DNA"/>
</dbReference>
<dbReference type="Pfam" id="PF23277">
    <property type="entry name" value="Ig_Dlec1_1"/>
    <property type="match status" value="1"/>
</dbReference>
<keyword evidence="4" id="KW-1185">Reference proteome</keyword>
<dbReference type="STRING" id="225164.V4AXV8"/>
<dbReference type="InterPro" id="IPR013783">
    <property type="entry name" value="Ig-like_fold"/>
</dbReference>
<dbReference type="InterPro" id="IPR059041">
    <property type="entry name" value="Ig_DLEC1_1"/>
</dbReference>
<dbReference type="CTD" id="20250832"/>
<protein>
    <recommendedName>
        <fullName evidence="2">Deleted in lung and esophageal cancer protein 1 Ig-like domain-containing protein</fullName>
    </recommendedName>
</protein>
<reference evidence="3 4" key="1">
    <citation type="journal article" date="2013" name="Nature">
        <title>Insights into bilaterian evolution from three spiralian genomes.</title>
        <authorList>
            <person name="Simakov O."/>
            <person name="Marletaz F."/>
            <person name="Cho S.J."/>
            <person name="Edsinger-Gonzales E."/>
            <person name="Havlak P."/>
            <person name="Hellsten U."/>
            <person name="Kuo D.H."/>
            <person name="Larsson T."/>
            <person name="Lv J."/>
            <person name="Arendt D."/>
            <person name="Savage R."/>
            <person name="Osoegawa K."/>
            <person name="de Jong P."/>
            <person name="Grimwood J."/>
            <person name="Chapman J.A."/>
            <person name="Shapiro H."/>
            <person name="Aerts A."/>
            <person name="Otillar R.P."/>
            <person name="Terry A.Y."/>
            <person name="Boore J.L."/>
            <person name="Grigoriev I.V."/>
            <person name="Lindberg D.R."/>
            <person name="Seaver E.C."/>
            <person name="Weisblat D.A."/>
            <person name="Putnam N.H."/>
            <person name="Rokhsar D.S."/>
        </authorList>
    </citation>
    <scope>NUCLEOTIDE SEQUENCE [LARGE SCALE GENOMIC DNA]</scope>
</reference>
<dbReference type="GeneID" id="20250832"/>
<dbReference type="RefSeq" id="XP_009049444.1">
    <property type="nucleotide sequence ID" value="XM_009051196.1"/>
</dbReference>
<feature type="domain" description="Deleted in lung and esophageal cancer protein 1 Ig-like" evidence="2">
    <location>
        <begin position="302"/>
        <end position="400"/>
    </location>
</feature>
<dbReference type="GO" id="GO:0005737">
    <property type="term" value="C:cytoplasm"/>
    <property type="evidence" value="ECO:0007669"/>
    <property type="project" value="TreeGrafter"/>
</dbReference>
<dbReference type="InterPro" id="IPR033304">
    <property type="entry name" value="DLEC1"/>
</dbReference>
<dbReference type="GO" id="GO:0015631">
    <property type="term" value="F:tubulin binding"/>
    <property type="evidence" value="ECO:0007669"/>
    <property type="project" value="TreeGrafter"/>
</dbReference>